<keyword evidence="5 10" id="KW-0479">Metal-binding</keyword>
<dbReference type="CDD" id="cd06455">
    <property type="entry name" value="M3A_TOP"/>
    <property type="match status" value="1"/>
</dbReference>
<evidence type="ECO:0000256" key="3">
    <source>
        <dbReference type="ARBA" id="ARBA00022490"/>
    </source>
</evidence>
<reference evidence="12" key="1">
    <citation type="journal article" date="2022" name="New Phytol.">
        <title>Evolutionary transition to the ectomycorrhizal habit in the genomes of a hyperdiverse lineage of mushroom-forming fungi.</title>
        <authorList>
            <person name="Looney B."/>
            <person name="Miyauchi S."/>
            <person name="Morin E."/>
            <person name="Drula E."/>
            <person name="Courty P.E."/>
            <person name="Kohler A."/>
            <person name="Kuo A."/>
            <person name="LaButti K."/>
            <person name="Pangilinan J."/>
            <person name="Lipzen A."/>
            <person name="Riley R."/>
            <person name="Andreopoulos W."/>
            <person name="He G."/>
            <person name="Johnson J."/>
            <person name="Nolan M."/>
            <person name="Tritt A."/>
            <person name="Barry K.W."/>
            <person name="Grigoriev I.V."/>
            <person name="Nagy L.G."/>
            <person name="Hibbett D."/>
            <person name="Henrissat B."/>
            <person name="Matheny P.B."/>
            <person name="Labbe J."/>
            <person name="Martin F.M."/>
        </authorList>
    </citation>
    <scope>NUCLEOTIDE SEQUENCE</scope>
    <source>
        <strain evidence="12">BPL690</strain>
    </source>
</reference>
<dbReference type="InterPro" id="IPR045090">
    <property type="entry name" value="Pept_M3A_M3B"/>
</dbReference>
<evidence type="ECO:0000256" key="7">
    <source>
        <dbReference type="ARBA" id="ARBA00022833"/>
    </source>
</evidence>
<evidence type="ECO:0000256" key="6">
    <source>
        <dbReference type="ARBA" id="ARBA00022801"/>
    </source>
</evidence>
<keyword evidence="3" id="KW-0963">Cytoplasm</keyword>
<dbReference type="InterPro" id="IPR024077">
    <property type="entry name" value="Neurolysin/TOP_dom2"/>
</dbReference>
<evidence type="ECO:0000256" key="1">
    <source>
        <dbReference type="ARBA" id="ARBA00004496"/>
    </source>
</evidence>
<keyword evidence="7 10" id="KW-0862">Zinc</keyword>
<keyword evidence="4 10" id="KW-0645">Protease</keyword>
<evidence type="ECO:0000313" key="12">
    <source>
        <dbReference type="EMBL" id="KAI0293839.1"/>
    </source>
</evidence>
<protein>
    <recommendedName>
        <fullName evidence="11">Peptidase M3A/M3B catalytic domain-containing protein</fullName>
    </recommendedName>
</protein>
<comment type="caution">
    <text evidence="12">The sequence shown here is derived from an EMBL/GenBank/DDBJ whole genome shotgun (WGS) entry which is preliminary data.</text>
</comment>
<dbReference type="GO" id="GO:0046872">
    <property type="term" value="F:metal ion binding"/>
    <property type="evidence" value="ECO:0007669"/>
    <property type="project" value="UniProtKB-UniRule"/>
</dbReference>
<dbReference type="Gene3D" id="1.10.1370.10">
    <property type="entry name" value="Neurolysin, domain 3"/>
    <property type="match status" value="1"/>
</dbReference>
<dbReference type="Gene3D" id="3.40.390.10">
    <property type="entry name" value="Collagenase (Catalytic Domain)"/>
    <property type="match status" value="1"/>
</dbReference>
<evidence type="ECO:0000256" key="9">
    <source>
        <dbReference type="ARBA" id="ARBA00025208"/>
    </source>
</evidence>
<dbReference type="PANTHER" id="PTHR11804:SF84">
    <property type="entry name" value="SACCHAROLYSIN"/>
    <property type="match status" value="1"/>
</dbReference>
<keyword evidence="6 10" id="KW-0378">Hydrolase</keyword>
<keyword evidence="13" id="KW-1185">Reference proteome</keyword>
<comment type="function">
    <text evidence="9">Cleaves proteins, imported into the mitochondrion, to their mature size. While most mitochondrial precursor proteins are processed to the mature form in one step by mitochondrial processing peptidase (MPP), the sequential cleavage by MIP of an octapeptide after initial processing by MPP is a required step for a subgroup of nuclear-encoded precursor proteins destined for the matrix or the inner membrane.</text>
</comment>
<dbReference type="GO" id="GO:0005758">
    <property type="term" value="C:mitochondrial intermembrane space"/>
    <property type="evidence" value="ECO:0007669"/>
    <property type="project" value="TreeGrafter"/>
</dbReference>
<feature type="domain" description="Peptidase M3A/M3B catalytic" evidence="11">
    <location>
        <begin position="220"/>
        <end position="664"/>
    </location>
</feature>
<dbReference type="FunFam" id="1.20.1050.40:FF:000001">
    <property type="entry name" value="Thimet oligopeptidase 1"/>
    <property type="match status" value="1"/>
</dbReference>
<dbReference type="GO" id="GO:0006518">
    <property type="term" value="P:peptide metabolic process"/>
    <property type="evidence" value="ECO:0007669"/>
    <property type="project" value="TreeGrafter"/>
</dbReference>
<comment type="subcellular location">
    <subcellularLocation>
        <location evidence="1">Cytoplasm</location>
    </subcellularLocation>
</comment>
<dbReference type="EMBL" id="WTXG01000088">
    <property type="protein sequence ID" value="KAI0293839.1"/>
    <property type="molecule type" value="Genomic_DNA"/>
</dbReference>
<evidence type="ECO:0000256" key="8">
    <source>
        <dbReference type="ARBA" id="ARBA00023049"/>
    </source>
</evidence>
<dbReference type="Proteomes" id="UP001203297">
    <property type="component" value="Unassembled WGS sequence"/>
</dbReference>
<dbReference type="Pfam" id="PF01432">
    <property type="entry name" value="Peptidase_M3"/>
    <property type="match status" value="1"/>
</dbReference>
<dbReference type="AlphaFoldDB" id="A0AAD4LYT8"/>
<comment type="similarity">
    <text evidence="2 10">Belongs to the peptidase M3 family.</text>
</comment>
<sequence>MSNLTPPQPPPVWTHTPEDVLRLTKEAIEKDRQVQDQVAKLSVSESNFDTVFLALAHSDALFQEITEPLSFYQNVSPSKELRDASNEAEQLVRDFGVESSMRVDVYNAKVAAQKNIESSGRKLNPEEQRLVEKMVQDGARAGLGLPEEDRKQLTTWKKELSQVCLEFSKNFNEENGFVSFTLEQLKGVPEDVISGYVKRTEDGKELYDVTHKTPDIFPLFKYAQSAETRRLAYESFEARLELNSPLLDRALELRREIASLLGYKTWADYVTEIKMHLQFLTDLEQKLRPLGLEERETLLRLKADELKARGEPYDNEFYLWDYRYYDRLHVEKTLSLDDALVKEYFPASVVVPAILGIYQNLLGVRFYEVKEAQTWHPDAQMFAVWAADAKDESDFVGYCYLDLFPRASKYSHAAVWPLLPGYVRPDGKRSYPLAAMVANLAKPTPDRPALMRHDDVVTFFHEMGHVFHGLLSRTQFSRFHGTSVARDFVEAPSQMLENWCWEPKVLEKMSRHYKTQEPLSAELIEKIVKSRYVNVGLFYLRQLFFAWFDLQVHTHKGKDKQDATALWNHLRERISLVKGGKISAGQGSFGHIVGGYDAGYYGYTYSLVFAADMYSTVFKKDPLDPARGNRYRESILQPGGSREELDSLREFLGRPPNSDAFMKELFGGS</sequence>
<evidence type="ECO:0000259" key="11">
    <source>
        <dbReference type="Pfam" id="PF01432"/>
    </source>
</evidence>
<gene>
    <name evidence="12" type="ORF">B0F90DRAFT_1821795</name>
</gene>
<dbReference type="SUPFAM" id="SSF55486">
    <property type="entry name" value="Metalloproteases ('zincins'), catalytic domain"/>
    <property type="match status" value="1"/>
</dbReference>
<dbReference type="InterPro" id="IPR001567">
    <property type="entry name" value="Pept_M3A_M3B_dom"/>
</dbReference>
<evidence type="ECO:0000313" key="13">
    <source>
        <dbReference type="Proteomes" id="UP001203297"/>
    </source>
</evidence>
<evidence type="ECO:0000256" key="5">
    <source>
        <dbReference type="ARBA" id="ARBA00022723"/>
    </source>
</evidence>
<proteinExistence type="inferred from homology"/>
<evidence type="ECO:0000256" key="10">
    <source>
        <dbReference type="RuleBase" id="RU003435"/>
    </source>
</evidence>
<comment type="cofactor">
    <cofactor evidence="10">
        <name>Zn(2+)</name>
        <dbReference type="ChEBI" id="CHEBI:29105"/>
    </cofactor>
    <text evidence="10">Binds 1 zinc ion.</text>
</comment>
<evidence type="ECO:0000256" key="2">
    <source>
        <dbReference type="ARBA" id="ARBA00006040"/>
    </source>
</evidence>
<dbReference type="GO" id="GO:0006508">
    <property type="term" value="P:proteolysis"/>
    <property type="evidence" value="ECO:0007669"/>
    <property type="project" value="UniProtKB-KW"/>
</dbReference>
<evidence type="ECO:0000256" key="4">
    <source>
        <dbReference type="ARBA" id="ARBA00022670"/>
    </source>
</evidence>
<dbReference type="Gene3D" id="1.20.1050.40">
    <property type="entry name" value="Endopeptidase. Chain P, domain 1"/>
    <property type="match status" value="1"/>
</dbReference>
<keyword evidence="8 10" id="KW-0482">Metalloprotease</keyword>
<name>A0AAD4LYT8_9AGAM</name>
<organism evidence="12 13">
    <name type="scientific">Multifurca ochricompacta</name>
    <dbReference type="NCBI Taxonomy" id="376703"/>
    <lineage>
        <taxon>Eukaryota</taxon>
        <taxon>Fungi</taxon>
        <taxon>Dikarya</taxon>
        <taxon>Basidiomycota</taxon>
        <taxon>Agaricomycotina</taxon>
        <taxon>Agaricomycetes</taxon>
        <taxon>Russulales</taxon>
        <taxon>Russulaceae</taxon>
        <taxon>Multifurca</taxon>
    </lineage>
</organism>
<dbReference type="PANTHER" id="PTHR11804">
    <property type="entry name" value="PROTEASE M3 THIMET OLIGOPEPTIDASE-RELATED"/>
    <property type="match status" value="1"/>
</dbReference>
<accession>A0AAD4LYT8</accession>
<dbReference type="InterPro" id="IPR024080">
    <property type="entry name" value="Neurolysin/TOP_N"/>
</dbReference>
<dbReference type="FunFam" id="3.40.390.10:FF:000006">
    <property type="entry name" value="Thimet oligopeptidase 1"/>
    <property type="match status" value="1"/>
</dbReference>
<dbReference type="InterPro" id="IPR024079">
    <property type="entry name" value="MetalloPept_cat_dom_sf"/>
</dbReference>
<dbReference type="GO" id="GO:0004222">
    <property type="term" value="F:metalloendopeptidase activity"/>
    <property type="evidence" value="ECO:0007669"/>
    <property type="project" value="InterPro"/>
</dbReference>